<evidence type="ECO:0000256" key="4">
    <source>
        <dbReference type="ARBA" id="ARBA00023136"/>
    </source>
</evidence>
<feature type="transmembrane region" description="Helical" evidence="6">
    <location>
        <begin position="283"/>
        <end position="303"/>
    </location>
</feature>
<keyword evidence="2 6" id="KW-0812">Transmembrane</keyword>
<evidence type="ECO:0000256" key="6">
    <source>
        <dbReference type="SAM" id="Phobius"/>
    </source>
</evidence>
<feature type="transmembrane region" description="Helical" evidence="6">
    <location>
        <begin position="535"/>
        <end position="553"/>
    </location>
</feature>
<proteinExistence type="predicted"/>
<evidence type="ECO:0000313" key="9">
    <source>
        <dbReference type="Proteomes" id="UP000198406"/>
    </source>
</evidence>
<dbReference type="InParanoid" id="A0A1Z5KJI3"/>
<feature type="transmembrane region" description="Helical" evidence="6">
    <location>
        <begin position="405"/>
        <end position="426"/>
    </location>
</feature>
<dbReference type="PANTHER" id="PTHR43243">
    <property type="entry name" value="INNER MEMBRANE TRANSPORTER YGJI-RELATED"/>
    <property type="match status" value="1"/>
</dbReference>
<accession>A0A1Z5KJI3</accession>
<evidence type="ECO:0000256" key="3">
    <source>
        <dbReference type="ARBA" id="ARBA00022989"/>
    </source>
</evidence>
<gene>
    <name evidence="8" type="ORF">FisN_16Lh082</name>
</gene>
<dbReference type="EMBL" id="BDSP01000240">
    <property type="protein sequence ID" value="GAX26252.1"/>
    <property type="molecule type" value="Genomic_DNA"/>
</dbReference>
<dbReference type="OrthoDB" id="5982228at2759"/>
<dbReference type="Pfam" id="PF13520">
    <property type="entry name" value="AA_permease_2"/>
    <property type="match status" value="1"/>
</dbReference>
<feature type="transmembrane region" description="Helical" evidence="6">
    <location>
        <begin position="179"/>
        <end position="202"/>
    </location>
</feature>
<dbReference type="Pfam" id="PF13906">
    <property type="entry name" value="AA_permease_C"/>
    <property type="match status" value="1"/>
</dbReference>
<keyword evidence="4 6" id="KW-0472">Membrane</keyword>
<keyword evidence="9" id="KW-1185">Reference proteome</keyword>
<evidence type="ECO:0000256" key="1">
    <source>
        <dbReference type="ARBA" id="ARBA00004141"/>
    </source>
</evidence>
<evidence type="ECO:0000256" key="2">
    <source>
        <dbReference type="ARBA" id="ARBA00022692"/>
    </source>
</evidence>
<feature type="transmembrane region" description="Helical" evidence="6">
    <location>
        <begin position="379"/>
        <end position="399"/>
    </location>
</feature>
<sequence length="592" mass="64542">MADHIEDVSQERDALRPDFRKRRRSHSTFSRKSIPFLFPGESIDDNIVQSGLERHLSLLDLVAIGIGGTIGSGLFVLAGLVAHEYAGPSAVWSWAVAGVAALISGCCYAELSARIPLSGSAYAYTFVAMGEWPAFLAAICLSLEYIAAGAAVSRSWGDKLAWWLLEAFPERWELSLKTLFNIGGNLSPLAFCISTASVALVLRGVKESKRATNVITSIKVSLVMVMIVVGSFHVRPSNWRPMFPFGASGMLRGATSTFFGYLGYDQVCGLAGEAMRPQRDMPLAILITLVFVTFIYMIATLVLTGMQDWREISSVSGFPTAFYANHADWAGELTALGEILTLPLVILVQVLVQPRLQHAMAEDGLLPHIFGELNENGNIWKGTVISGSITILIATGVQFSHLNDIISCAVLIALSLTDSSLILLWHEAPDPESNFARCLVLAFNVVAFLMSSVLVSYMETTWGRALSTALLCILGGLVYAITNHCPRTAVFGGSRHRYHEEQLLREQNFFRTPGVPFLPCLGIFINWYLVAQIDAESIGLLLLILGLSSFYYFRCKGRRSSRDSEASPGDGPVQEIEAPYHSTSGNASSLIL</sequence>
<dbReference type="InterPro" id="IPR029485">
    <property type="entry name" value="CAT_C"/>
</dbReference>
<feature type="transmembrane region" description="Helical" evidence="6">
    <location>
        <begin position="58"/>
        <end position="80"/>
    </location>
</feature>
<comment type="caution">
    <text evidence="8">The sequence shown here is derived from an EMBL/GenBank/DDBJ whole genome shotgun (WGS) entry which is preliminary data.</text>
</comment>
<dbReference type="InterPro" id="IPR002293">
    <property type="entry name" value="AA/rel_permease1"/>
</dbReference>
<feature type="transmembrane region" description="Helical" evidence="6">
    <location>
        <begin position="132"/>
        <end position="152"/>
    </location>
</feature>
<feature type="transmembrane region" description="Helical" evidence="6">
    <location>
        <begin position="92"/>
        <end position="111"/>
    </location>
</feature>
<feature type="transmembrane region" description="Helical" evidence="6">
    <location>
        <begin position="438"/>
        <end position="458"/>
    </location>
</feature>
<evidence type="ECO:0000313" key="8">
    <source>
        <dbReference type="EMBL" id="GAX26252.1"/>
    </source>
</evidence>
<feature type="domain" description="Cationic amino acid transporter C-terminal" evidence="7">
    <location>
        <begin position="510"/>
        <end position="553"/>
    </location>
</feature>
<protein>
    <recommendedName>
        <fullName evidence="7">Cationic amino acid transporter C-terminal domain-containing protein</fullName>
    </recommendedName>
</protein>
<reference evidence="8 9" key="1">
    <citation type="journal article" date="2015" name="Plant Cell">
        <title>Oil accumulation by the oleaginous diatom Fistulifera solaris as revealed by the genome and transcriptome.</title>
        <authorList>
            <person name="Tanaka T."/>
            <person name="Maeda Y."/>
            <person name="Veluchamy A."/>
            <person name="Tanaka M."/>
            <person name="Abida H."/>
            <person name="Marechal E."/>
            <person name="Bowler C."/>
            <person name="Muto M."/>
            <person name="Sunaga Y."/>
            <person name="Tanaka M."/>
            <person name="Yoshino T."/>
            <person name="Taniguchi T."/>
            <person name="Fukuda Y."/>
            <person name="Nemoto M."/>
            <person name="Matsumoto M."/>
            <person name="Wong P.S."/>
            <person name="Aburatani S."/>
            <person name="Fujibuchi W."/>
        </authorList>
    </citation>
    <scope>NUCLEOTIDE SEQUENCE [LARGE SCALE GENOMIC DNA]</scope>
    <source>
        <strain evidence="8 9">JPCC DA0580</strain>
    </source>
</reference>
<feature type="transmembrane region" description="Helical" evidence="6">
    <location>
        <begin position="464"/>
        <end position="482"/>
    </location>
</feature>
<comment type="subcellular location">
    <subcellularLocation>
        <location evidence="1">Membrane</location>
        <topology evidence="1">Multi-pass membrane protein</topology>
    </subcellularLocation>
</comment>
<dbReference type="PANTHER" id="PTHR43243:SF82">
    <property type="entry name" value="CATIONIC AMINO ACID TRANSPORTER C-TERMINAL DOMAIN-CONTAINING PROTEIN"/>
    <property type="match status" value="1"/>
</dbReference>
<name>A0A1Z5KJI3_FISSO</name>
<feature type="transmembrane region" description="Helical" evidence="6">
    <location>
        <begin position="214"/>
        <end position="234"/>
    </location>
</feature>
<organism evidence="8 9">
    <name type="scientific">Fistulifera solaris</name>
    <name type="common">Oleaginous diatom</name>
    <dbReference type="NCBI Taxonomy" id="1519565"/>
    <lineage>
        <taxon>Eukaryota</taxon>
        <taxon>Sar</taxon>
        <taxon>Stramenopiles</taxon>
        <taxon>Ochrophyta</taxon>
        <taxon>Bacillariophyta</taxon>
        <taxon>Bacillariophyceae</taxon>
        <taxon>Bacillariophycidae</taxon>
        <taxon>Naviculales</taxon>
        <taxon>Naviculaceae</taxon>
        <taxon>Fistulifera</taxon>
    </lineage>
</organism>
<dbReference type="GO" id="GO:0015171">
    <property type="term" value="F:amino acid transmembrane transporter activity"/>
    <property type="evidence" value="ECO:0007669"/>
    <property type="project" value="TreeGrafter"/>
</dbReference>
<feature type="transmembrane region" description="Helical" evidence="6">
    <location>
        <begin position="509"/>
        <end position="529"/>
    </location>
</feature>
<feature type="region of interest" description="Disordered" evidence="5">
    <location>
        <begin position="560"/>
        <end position="592"/>
    </location>
</feature>
<keyword evidence="3 6" id="KW-1133">Transmembrane helix</keyword>
<feature type="compositionally biased region" description="Polar residues" evidence="5">
    <location>
        <begin position="581"/>
        <end position="592"/>
    </location>
</feature>
<evidence type="ECO:0000256" key="5">
    <source>
        <dbReference type="SAM" id="MobiDB-lite"/>
    </source>
</evidence>
<dbReference type="Gene3D" id="1.20.1740.10">
    <property type="entry name" value="Amino acid/polyamine transporter I"/>
    <property type="match status" value="1"/>
</dbReference>
<dbReference type="Proteomes" id="UP000198406">
    <property type="component" value="Unassembled WGS sequence"/>
</dbReference>
<dbReference type="AlphaFoldDB" id="A0A1Z5KJI3"/>
<evidence type="ECO:0000259" key="7">
    <source>
        <dbReference type="Pfam" id="PF13906"/>
    </source>
</evidence>
<dbReference type="GO" id="GO:0016020">
    <property type="term" value="C:membrane"/>
    <property type="evidence" value="ECO:0007669"/>
    <property type="project" value="UniProtKB-SubCell"/>
</dbReference>